<sequence>MNDKDCTAFLQWALPQLELRWPGFRKVRRQVCKRLRQRMRDLGLHSYLAYRARLEDDPSEWRVFDECCHITISRFFRDRGIFEAVRRRLLPDIAARARFEGRGAQLWSAGCASGEEPYTLKMLWDFEVATAYPCVSLSIVASDVDQAMLARAREGCFEPTSLHELPQTLIEQGFDRLDSRYCVKPEHREGIEFLDQDLRTETPEGLFDLILCRYVAFTYFAVPLQRKVLANMLKRLRPQGWLVIGTHEQLPTDVPELAALDSVPQIFQKRAVSA</sequence>
<dbReference type="SMART" id="SM00138">
    <property type="entry name" value="MeTrc"/>
    <property type="match status" value="1"/>
</dbReference>
<dbReference type="PANTHER" id="PTHR24422:SF10">
    <property type="entry name" value="CHEMOTAXIS PROTEIN METHYLTRANSFERASE 2"/>
    <property type="match status" value="1"/>
</dbReference>
<protein>
    <recommendedName>
        <fullName evidence="1">CheR-type methyltransferase domain-containing protein</fullName>
    </recommendedName>
</protein>
<evidence type="ECO:0000259" key="1">
    <source>
        <dbReference type="PROSITE" id="PS50123"/>
    </source>
</evidence>
<evidence type="ECO:0000313" key="3">
    <source>
        <dbReference type="Proteomes" id="UP000680839"/>
    </source>
</evidence>
<organism evidence="2 3">
    <name type="scientific">Bradyrhizobium sediminis</name>
    <dbReference type="NCBI Taxonomy" id="2840469"/>
    <lineage>
        <taxon>Bacteria</taxon>
        <taxon>Pseudomonadati</taxon>
        <taxon>Pseudomonadota</taxon>
        <taxon>Alphaproteobacteria</taxon>
        <taxon>Hyphomicrobiales</taxon>
        <taxon>Nitrobacteraceae</taxon>
        <taxon>Bradyrhizobium</taxon>
    </lineage>
</organism>
<dbReference type="InterPro" id="IPR050903">
    <property type="entry name" value="Bact_Chemotaxis_MeTrfase"/>
</dbReference>
<dbReference type="PRINTS" id="PR00996">
    <property type="entry name" value="CHERMTFRASE"/>
</dbReference>
<dbReference type="InterPro" id="IPR022642">
    <property type="entry name" value="CheR_C"/>
</dbReference>
<dbReference type="InterPro" id="IPR029063">
    <property type="entry name" value="SAM-dependent_MTases_sf"/>
</dbReference>
<proteinExistence type="predicted"/>
<dbReference type="AlphaFoldDB" id="A0A975NC41"/>
<name>A0A975NC41_9BRAD</name>
<feature type="domain" description="CheR-type methyltransferase" evidence="1">
    <location>
        <begin position="1"/>
        <end position="274"/>
    </location>
</feature>
<accession>A0A975NC41</accession>
<dbReference type="Gene3D" id="3.40.50.150">
    <property type="entry name" value="Vaccinia Virus protein VP39"/>
    <property type="match status" value="1"/>
</dbReference>
<dbReference type="RefSeq" id="WP_215620923.1">
    <property type="nucleotide sequence ID" value="NZ_CP076134.1"/>
</dbReference>
<dbReference type="GO" id="GO:0008757">
    <property type="term" value="F:S-adenosylmethionine-dependent methyltransferase activity"/>
    <property type="evidence" value="ECO:0007669"/>
    <property type="project" value="InterPro"/>
</dbReference>
<dbReference type="Pfam" id="PF01739">
    <property type="entry name" value="CheR"/>
    <property type="match status" value="1"/>
</dbReference>
<reference evidence="2" key="1">
    <citation type="submission" date="2021-06" db="EMBL/GenBank/DDBJ databases">
        <title>Bradyrhizobium sp. S2-20-1 Genome sequencing.</title>
        <authorList>
            <person name="Jin L."/>
        </authorList>
    </citation>
    <scope>NUCLEOTIDE SEQUENCE</scope>
    <source>
        <strain evidence="2">S2-20-1</strain>
    </source>
</reference>
<evidence type="ECO:0000313" key="2">
    <source>
        <dbReference type="EMBL" id="QWG12080.1"/>
    </source>
</evidence>
<dbReference type="EMBL" id="CP076134">
    <property type="protein sequence ID" value="QWG12080.1"/>
    <property type="molecule type" value="Genomic_DNA"/>
</dbReference>
<dbReference type="SUPFAM" id="SSF53335">
    <property type="entry name" value="S-adenosyl-L-methionine-dependent methyltransferases"/>
    <property type="match status" value="1"/>
</dbReference>
<dbReference type="InterPro" id="IPR000780">
    <property type="entry name" value="CheR_MeTrfase"/>
</dbReference>
<gene>
    <name evidence="2" type="ORF">KMZ29_20480</name>
</gene>
<dbReference type="PROSITE" id="PS50123">
    <property type="entry name" value="CHER"/>
    <property type="match status" value="1"/>
</dbReference>
<dbReference type="Proteomes" id="UP000680839">
    <property type="component" value="Chromosome"/>
</dbReference>
<dbReference type="PANTHER" id="PTHR24422">
    <property type="entry name" value="CHEMOTAXIS PROTEIN METHYLTRANSFERASE"/>
    <property type="match status" value="1"/>
</dbReference>